<dbReference type="SFLD" id="SFLDG01129">
    <property type="entry name" value="C1.5:_HAD__Beta-PGM__Phosphata"/>
    <property type="match status" value="1"/>
</dbReference>
<dbReference type="PANTHER" id="PTHR43611">
    <property type="entry name" value="ALPHA-D-GLUCOSE 1-PHOSPHATE PHOSPHATASE"/>
    <property type="match status" value="1"/>
</dbReference>
<dbReference type="SUPFAM" id="SSF56784">
    <property type="entry name" value="HAD-like"/>
    <property type="match status" value="1"/>
</dbReference>
<reference evidence="1 2" key="1">
    <citation type="submission" date="2016-03" db="EMBL/GenBank/DDBJ databases">
        <title>Complete genome sequence of Pedobacter cryoconitis PAMC 27485.</title>
        <authorList>
            <person name="Lee J."/>
            <person name="Kim O.-S."/>
        </authorList>
    </citation>
    <scope>NUCLEOTIDE SEQUENCE [LARGE SCALE GENOMIC DNA]</scope>
    <source>
        <strain evidence="1 2">PAMC 27485</strain>
    </source>
</reference>
<dbReference type="SFLD" id="SFLDS00003">
    <property type="entry name" value="Haloacid_Dehalogenase"/>
    <property type="match status" value="1"/>
</dbReference>
<protein>
    <submittedName>
        <fullName evidence="1">Haloacid dehalogenase</fullName>
    </submittedName>
</protein>
<dbReference type="PATRIC" id="fig|188932.3.peg.3089"/>
<dbReference type="Pfam" id="PF00702">
    <property type="entry name" value="Hydrolase"/>
    <property type="match status" value="1"/>
</dbReference>
<dbReference type="InterPro" id="IPR023214">
    <property type="entry name" value="HAD_sf"/>
</dbReference>
<gene>
    <name evidence="1" type="ORF">AY601_2960</name>
</gene>
<evidence type="ECO:0000313" key="1">
    <source>
        <dbReference type="EMBL" id="AMP99834.1"/>
    </source>
</evidence>
<dbReference type="InterPro" id="IPR036412">
    <property type="entry name" value="HAD-like_sf"/>
</dbReference>
<dbReference type="Proteomes" id="UP000071561">
    <property type="component" value="Chromosome"/>
</dbReference>
<dbReference type="KEGG" id="pcm:AY601_2960"/>
<accession>A0A127VEV0</accession>
<proteinExistence type="predicted"/>
<dbReference type="InterPro" id="IPR006439">
    <property type="entry name" value="HAD-SF_hydro_IA"/>
</dbReference>
<dbReference type="CDD" id="cd02603">
    <property type="entry name" value="HAD_sEH-N_like"/>
    <property type="match status" value="1"/>
</dbReference>
<dbReference type="RefSeq" id="WP_198163535.1">
    <property type="nucleotide sequence ID" value="NZ_CP014504.1"/>
</dbReference>
<organism evidence="1 2">
    <name type="scientific">Pedobacter cryoconitis</name>
    <dbReference type="NCBI Taxonomy" id="188932"/>
    <lineage>
        <taxon>Bacteria</taxon>
        <taxon>Pseudomonadati</taxon>
        <taxon>Bacteroidota</taxon>
        <taxon>Sphingobacteriia</taxon>
        <taxon>Sphingobacteriales</taxon>
        <taxon>Sphingobacteriaceae</taxon>
        <taxon>Pedobacter</taxon>
    </lineage>
</organism>
<dbReference type="PANTHER" id="PTHR43611:SF3">
    <property type="entry name" value="FLAVIN MONONUCLEOTIDE HYDROLASE 1, CHLOROPLATIC"/>
    <property type="match status" value="1"/>
</dbReference>
<dbReference type="EMBL" id="CP014504">
    <property type="protein sequence ID" value="AMP99834.1"/>
    <property type="molecule type" value="Genomic_DNA"/>
</dbReference>
<keyword evidence="2" id="KW-1185">Reference proteome</keyword>
<sequence length="212" mass="24475">MKKIKNIIFDYGNVIFEIDFRITQESLKQLGIPNIETFFGHSGHHNLFNELETGAITPAQFRDGIREIAQNSELTDQQIDAAWNSLLIGVLPETHNVLLEAKKNYRTFLLSNTNQIHYDYIMDYLQKEHNVPNNDHLFEKTYYSQLMKFRKPHVEIFEQVIKENNLNPAETLFIDDTPGHLEGAKKAGLQTLLMTEKPENLGTFLKSNGILI</sequence>
<name>A0A127VEV0_9SPHI</name>
<dbReference type="InterPro" id="IPR023198">
    <property type="entry name" value="PGP-like_dom2"/>
</dbReference>
<dbReference type="Gene3D" id="1.10.150.240">
    <property type="entry name" value="Putative phosphatase, domain 2"/>
    <property type="match status" value="1"/>
</dbReference>
<dbReference type="PRINTS" id="PR00413">
    <property type="entry name" value="HADHALOGNASE"/>
</dbReference>
<evidence type="ECO:0000313" key="2">
    <source>
        <dbReference type="Proteomes" id="UP000071561"/>
    </source>
</evidence>
<dbReference type="AlphaFoldDB" id="A0A127VEV0"/>
<dbReference type="Gene3D" id="3.40.50.1000">
    <property type="entry name" value="HAD superfamily/HAD-like"/>
    <property type="match status" value="1"/>
</dbReference>
<dbReference type="NCBIfam" id="TIGR01509">
    <property type="entry name" value="HAD-SF-IA-v3"/>
    <property type="match status" value="1"/>
</dbReference>